<feature type="transmembrane region" description="Helical" evidence="1">
    <location>
        <begin position="242"/>
        <end position="263"/>
    </location>
</feature>
<evidence type="ECO:0000313" key="5">
    <source>
        <dbReference type="Proteomes" id="UP000295735"/>
    </source>
</evidence>
<evidence type="ECO:0000259" key="2">
    <source>
        <dbReference type="Pfam" id="PF04235"/>
    </source>
</evidence>
<evidence type="ECO:0000313" key="6">
    <source>
        <dbReference type="Proteomes" id="UP001057381"/>
    </source>
</evidence>
<dbReference type="PANTHER" id="PTHR30590">
    <property type="entry name" value="INNER MEMBRANE PROTEIN"/>
    <property type="match status" value="1"/>
</dbReference>
<feature type="transmembrane region" description="Helical" evidence="1">
    <location>
        <begin position="275"/>
        <end position="293"/>
    </location>
</feature>
<feature type="transmembrane region" description="Helical" evidence="1">
    <location>
        <begin position="12"/>
        <end position="29"/>
    </location>
</feature>
<protein>
    <submittedName>
        <fullName evidence="4">DUF418 domain-containing protein</fullName>
    </submittedName>
</protein>
<accession>A0A9Q9BPD6</accession>
<keyword evidence="1" id="KW-0812">Transmembrane</keyword>
<dbReference type="RefSeq" id="WP_149457902.1">
    <property type="nucleotide sequence ID" value="NZ_CP073809.1"/>
</dbReference>
<dbReference type="AlphaFoldDB" id="A0A9Q9BPD6"/>
<feature type="transmembrane region" description="Helical" evidence="1">
    <location>
        <begin position="343"/>
        <end position="361"/>
    </location>
</feature>
<dbReference type="KEGG" id="mequ:KFV11_02415"/>
<dbReference type="Pfam" id="PF04235">
    <property type="entry name" value="DUF418"/>
    <property type="match status" value="1"/>
</dbReference>
<evidence type="ECO:0000313" key="4">
    <source>
        <dbReference type="EMBL" id="UTH14235.1"/>
    </source>
</evidence>
<dbReference type="InterPro" id="IPR007349">
    <property type="entry name" value="DUF418"/>
</dbReference>
<dbReference type="EMBL" id="CP073809">
    <property type="protein sequence ID" value="UTH14235.1"/>
    <property type="molecule type" value="Genomic_DNA"/>
</dbReference>
<dbReference type="Proteomes" id="UP001057381">
    <property type="component" value="Chromosome"/>
</dbReference>
<organism evidence="4 6">
    <name type="scientific">Macrococcus equipercicus</name>
    <dbReference type="NCBI Taxonomy" id="69967"/>
    <lineage>
        <taxon>Bacteria</taxon>
        <taxon>Bacillati</taxon>
        <taxon>Bacillota</taxon>
        <taxon>Bacilli</taxon>
        <taxon>Bacillales</taxon>
        <taxon>Staphylococcaceae</taxon>
        <taxon>Macrococcus</taxon>
    </lineage>
</organism>
<dbReference type="PANTHER" id="PTHR30590:SF3">
    <property type="entry name" value="HYPOTHETICAL MEMBRANE SPANNING PROTEIN"/>
    <property type="match status" value="1"/>
</dbReference>
<keyword evidence="5" id="KW-1185">Reference proteome</keyword>
<evidence type="ECO:0000256" key="1">
    <source>
        <dbReference type="SAM" id="Phobius"/>
    </source>
</evidence>
<feature type="domain" description="DUF418" evidence="2">
    <location>
        <begin position="230"/>
        <end position="380"/>
    </location>
</feature>
<evidence type="ECO:0000313" key="3">
    <source>
        <dbReference type="EMBL" id="KAA1042350.1"/>
    </source>
</evidence>
<keyword evidence="1" id="KW-1133">Transmembrane helix</keyword>
<feature type="transmembrane region" description="Helical" evidence="1">
    <location>
        <begin position="49"/>
        <end position="71"/>
    </location>
</feature>
<reference evidence="3 5" key="1">
    <citation type="submission" date="2019-09" db="EMBL/GenBank/DDBJ databases">
        <authorList>
            <person name="Mazhar S."/>
            <person name="Altermann E."/>
            <person name="Hill C."/>
            <person name="Mcauliffe O."/>
        </authorList>
    </citation>
    <scope>NUCLEOTIDE SEQUENCE [LARGE SCALE GENOMIC DNA]</scope>
    <source>
        <strain evidence="3 5">ATCC 51831</strain>
    </source>
</reference>
<sequence>MTKERIYSLDVLRGFSLFGIIIMNIVGFTHDTFHMNPYLIFRHGWDRVLYSIEVLFVQNSFYPIFAFLFGYGLAMMHESAAARGSSFAPIAYRRLSAMIIFGVIHGMLIFSGDILQSYAIVTLVGVLFLFIDRAFSLIAALFLWLLYAALYWVPTLTLALQRPELDYMGSNTQAARHMMAVLNSHDLVKIIQLTGDNFLTYFFVTDADSFLFRATSLLPLILLGMFAKRVRLFERLIRYRKYAVLLAAVFFVSGLAIKSLPLIYYGRFSLDQVGVYSGGIILAAAYVIALVLLSEHATFRTWTAPLSKVGRLSFTTYIMQSILMFIIVYGFQLFGTLNLLETYTIAVLIYLFNIIFAVCYLKKFKQGPLEYIWRKITYLK</sequence>
<name>A0A9Q9BPD6_9STAP</name>
<feature type="transmembrane region" description="Helical" evidence="1">
    <location>
        <begin position="114"/>
        <end position="131"/>
    </location>
</feature>
<dbReference type="OrthoDB" id="9807744at2"/>
<dbReference type="EMBL" id="SCWC02000001">
    <property type="protein sequence ID" value="KAA1042350.1"/>
    <property type="molecule type" value="Genomic_DNA"/>
</dbReference>
<gene>
    <name evidence="3" type="ORF">ERX35_000265</name>
    <name evidence="4" type="ORF">KFV11_02415</name>
</gene>
<keyword evidence="1" id="KW-0472">Membrane</keyword>
<feature type="transmembrane region" description="Helical" evidence="1">
    <location>
        <begin position="314"/>
        <end position="331"/>
    </location>
</feature>
<dbReference type="Proteomes" id="UP000295735">
    <property type="component" value="Unassembled WGS sequence"/>
</dbReference>
<feature type="transmembrane region" description="Helical" evidence="1">
    <location>
        <begin position="91"/>
        <end position="108"/>
    </location>
</feature>
<proteinExistence type="predicted"/>
<feature type="transmembrane region" description="Helical" evidence="1">
    <location>
        <begin position="210"/>
        <end position="230"/>
    </location>
</feature>
<dbReference type="InterPro" id="IPR052529">
    <property type="entry name" value="Bact_Transport_Assoc"/>
</dbReference>
<reference evidence="4" key="2">
    <citation type="submission" date="2021-04" db="EMBL/GenBank/DDBJ databases">
        <title>Complete Genome Sequences of Macrococcus spp. from dog and cattle.</title>
        <authorList>
            <person name="Schwendener S."/>
            <person name="Perreten V."/>
        </authorList>
    </citation>
    <scope>NUCLEOTIDE SEQUENCE</scope>
    <source>
        <strain evidence="4">Epi0143-OL</strain>
    </source>
</reference>
<feature type="transmembrane region" description="Helical" evidence="1">
    <location>
        <begin position="138"/>
        <end position="160"/>
    </location>
</feature>